<protein>
    <submittedName>
        <fullName evidence="1">Uncharacterized protein</fullName>
    </submittedName>
</protein>
<keyword evidence="2" id="KW-1185">Reference proteome</keyword>
<dbReference type="Proteomes" id="UP000499080">
    <property type="component" value="Unassembled WGS sequence"/>
</dbReference>
<name>A0A4Y2VJA7_ARAVE</name>
<organism evidence="1 2">
    <name type="scientific">Araneus ventricosus</name>
    <name type="common">Orbweaver spider</name>
    <name type="synonym">Epeira ventricosa</name>
    <dbReference type="NCBI Taxonomy" id="182803"/>
    <lineage>
        <taxon>Eukaryota</taxon>
        <taxon>Metazoa</taxon>
        <taxon>Ecdysozoa</taxon>
        <taxon>Arthropoda</taxon>
        <taxon>Chelicerata</taxon>
        <taxon>Arachnida</taxon>
        <taxon>Araneae</taxon>
        <taxon>Araneomorphae</taxon>
        <taxon>Entelegynae</taxon>
        <taxon>Araneoidea</taxon>
        <taxon>Araneidae</taxon>
        <taxon>Araneus</taxon>
    </lineage>
</organism>
<evidence type="ECO:0000313" key="1">
    <source>
        <dbReference type="EMBL" id="GBO24731.1"/>
    </source>
</evidence>
<evidence type="ECO:0000313" key="2">
    <source>
        <dbReference type="Proteomes" id="UP000499080"/>
    </source>
</evidence>
<sequence length="126" mass="14289">MAYVAAPRWSRTQCAHSPNSQLSWASASIQTARGPPQGWWDTRHMVARQEPGKSLPQIDHLAAWYPTTADRGARKQLRRHSDWPRTTTQSQGDHRVVELMLTIFCHDRVVSSKGGLKALSHCEYRA</sequence>
<comment type="caution">
    <text evidence="1">The sequence shown here is derived from an EMBL/GenBank/DDBJ whole genome shotgun (WGS) entry which is preliminary data.</text>
</comment>
<gene>
    <name evidence="1" type="ORF">AVEN_134181_1</name>
</gene>
<proteinExistence type="predicted"/>
<dbReference type="AlphaFoldDB" id="A0A4Y2VJA7"/>
<accession>A0A4Y2VJA7</accession>
<reference evidence="1 2" key="1">
    <citation type="journal article" date="2019" name="Sci. Rep.">
        <title>Orb-weaving spider Araneus ventricosus genome elucidates the spidroin gene catalogue.</title>
        <authorList>
            <person name="Kono N."/>
            <person name="Nakamura H."/>
            <person name="Ohtoshi R."/>
            <person name="Moran D.A.P."/>
            <person name="Shinohara A."/>
            <person name="Yoshida Y."/>
            <person name="Fujiwara M."/>
            <person name="Mori M."/>
            <person name="Tomita M."/>
            <person name="Arakawa K."/>
        </authorList>
    </citation>
    <scope>NUCLEOTIDE SEQUENCE [LARGE SCALE GENOMIC DNA]</scope>
</reference>
<dbReference type="EMBL" id="BGPR01047686">
    <property type="protein sequence ID" value="GBO24731.1"/>
    <property type="molecule type" value="Genomic_DNA"/>
</dbReference>